<reference evidence="4 5" key="1">
    <citation type="submission" date="2018-04" db="EMBL/GenBank/DDBJ databases">
        <title>Denitrifier Microvirgula.</title>
        <authorList>
            <person name="Anderson E."/>
            <person name="Jang J."/>
            <person name="Ishii S."/>
        </authorList>
    </citation>
    <scope>NUCLEOTIDE SEQUENCE [LARGE SCALE GENOMIC DNA]</scope>
    <source>
        <strain evidence="4 5">BE2.4</strain>
    </source>
</reference>
<organism evidence="4 5">
    <name type="scientific">Microvirgula aerodenitrificans</name>
    <dbReference type="NCBI Taxonomy" id="57480"/>
    <lineage>
        <taxon>Bacteria</taxon>
        <taxon>Pseudomonadati</taxon>
        <taxon>Pseudomonadota</taxon>
        <taxon>Betaproteobacteria</taxon>
        <taxon>Neisseriales</taxon>
        <taxon>Aquaspirillaceae</taxon>
        <taxon>Microvirgula</taxon>
    </lineage>
</organism>
<dbReference type="InterPro" id="IPR018060">
    <property type="entry name" value="HTH_AraC"/>
</dbReference>
<dbReference type="PANTHER" id="PTHR11019:SF159">
    <property type="entry name" value="TRANSCRIPTIONAL REGULATOR-RELATED"/>
    <property type="match status" value="1"/>
</dbReference>
<dbReference type="KEGG" id="maer:DAI18_17285"/>
<keyword evidence="2" id="KW-0804">Transcription</keyword>
<feature type="domain" description="HTH araC/xylS-type" evidence="3">
    <location>
        <begin position="172"/>
        <end position="271"/>
    </location>
</feature>
<dbReference type="SUPFAM" id="SSF51182">
    <property type="entry name" value="RmlC-like cupins"/>
    <property type="match status" value="1"/>
</dbReference>
<evidence type="ECO:0000313" key="5">
    <source>
        <dbReference type="Proteomes" id="UP000244173"/>
    </source>
</evidence>
<dbReference type="CDD" id="cd06124">
    <property type="entry name" value="cupin_NimR-like_N"/>
    <property type="match status" value="1"/>
</dbReference>
<dbReference type="STRING" id="1122240.GCA_000620105_01920"/>
<dbReference type="EMBL" id="CP028519">
    <property type="protein sequence ID" value="AVY95601.1"/>
    <property type="molecule type" value="Genomic_DNA"/>
</dbReference>
<dbReference type="SUPFAM" id="SSF46689">
    <property type="entry name" value="Homeodomain-like"/>
    <property type="match status" value="1"/>
</dbReference>
<dbReference type="Gene3D" id="1.10.10.60">
    <property type="entry name" value="Homeodomain-like"/>
    <property type="match status" value="2"/>
</dbReference>
<keyword evidence="5" id="KW-1185">Reference proteome</keyword>
<evidence type="ECO:0000256" key="2">
    <source>
        <dbReference type="ARBA" id="ARBA00023163"/>
    </source>
</evidence>
<keyword evidence="1" id="KW-0805">Transcription regulation</keyword>
<dbReference type="GO" id="GO:0043565">
    <property type="term" value="F:sequence-specific DNA binding"/>
    <property type="evidence" value="ECO:0007669"/>
    <property type="project" value="InterPro"/>
</dbReference>
<dbReference type="AlphaFoldDB" id="A0A2S0PE10"/>
<protein>
    <submittedName>
        <fullName evidence="4">AraC family transcriptional regulator</fullName>
    </submittedName>
</protein>
<dbReference type="SMART" id="SM00342">
    <property type="entry name" value="HTH_ARAC"/>
    <property type="match status" value="1"/>
</dbReference>
<dbReference type="RefSeq" id="WP_036385778.1">
    <property type="nucleotide sequence ID" value="NZ_CALFSO010000094.1"/>
</dbReference>
<dbReference type="PANTHER" id="PTHR11019">
    <property type="entry name" value="HTH-TYPE TRANSCRIPTIONAL REGULATOR NIMR"/>
    <property type="match status" value="1"/>
</dbReference>
<gene>
    <name evidence="4" type="ORF">DAI18_17285</name>
</gene>
<dbReference type="OrthoDB" id="2536004at2"/>
<accession>A0A2S0PE10</accession>
<proteinExistence type="predicted"/>
<dbReference type="Proteomes" id="UP000244173">
    <property type="component" value="Chromosome"/>
</dbReference>
<dbReference type="PROSITE" id="PS01124">
    <property type="entry name" value="HTH_ARAC_FAMILY_2"/>
    <property type="match status" value="1"/>
</dbReference>
<dbReference type="InterPro" id="IPR011051">
    <property type="entry name" value="RmlC_Cupin_sf"/>
</dbReference>
<evidence type="ECO:0000256" key="1">
    <source>
        <dbReference type="ARBA" id="ARBA00023015"/>
    </source>
</evidence>
<dbReference type="GO" id="GO:0003700">
    <property type="term" value="F:DNA-binding transcription factor activity"/>
    <property type="evidence" value="ECO:0007669"/>
    <property type="project" value="InterPro"/>
</dbReference>
<dbReference type="Pfam" id="PF12833">
    <property type="entry name" value="HTH_18"/>
    <property type="match status" value="1"/>
</dbReference>
<name>A0A2S0PE10_9NEIS</name>
<evidence type="ECO:0000313" key="4">
    <source>
        <dbReference type="EMBL" id="AVY95601.1"/>
    </source>
</evidence>
<dbReference type="InterPro" id="IPR009057">
    <property type="entry name" value="Homeodomain-like_sf"/>
</dbReference>
<evidence type="ECO:0000259" key="3">
    <source>
        <dbReference type="PROSITE" id="PS01124"/>
    </source>
</evidence>
<sequence length="274" mass="31508">MAVIPPDIFSNAEALNQFFDPDKFDSPVLGIATCYDSPVAHTPRAGLHSHSKGQLTFTRQGCTHIELCNQVCIIPPYRAVWIPAHTLHKTVQHHNVEFRSIYLDMNEFPQLPAKIEVMSLSPLLKELVERIAFSDFETNWFQDRQYNLLQVFIDEICAAPRQPMLLPLPQDSRMKPLLDILKQQALPPQLQKLSSRIGASERTICRIFSRETGMNYRSWRQQWRLMRSLELMSNRVSLSTISSTLEFNSDSAFVAFFKQYTGTTPGSYIQELRC</sequence>